<keyword evidence="2" id="KW-1185">Reference proteome</keyword>
<proteinExistence type="predicted"/>
<accession>A0ABP9YSP6</accession>
<comment type="caution">
    <text evidence="1">The sequence shown here is derived from an EMBL/GenBank/DDBJ whole genome shotgun (WGS) entry which is preliminary data.</text>
</comment>
<evidence type="ECO:0000313" key="1">
    <source>
        <dbReference type="EMBL" id="GAA5809880.1"/>
    </source>
</evidence>
<sequence length="286" mass="32402">MFKLDIPDGSNPSDCIHVNDTSRNNTVNRVITASPYKQLLVFEYLTAITEEHLQILNATWRKKPYMFMAVSQLLAGSLLVDGGHGLLLNGVESYNIYPSVDSHFENVPQSQESYIPNLESQYSNMLKITRLCFDNPEKLLIGTKTADKYVKKRQYDSLKVFTRRKMIVLLFEISLYKSTANVLAISSIRIVDFKMSPEVANNTLKSSTGKVLPIGMDPLVHMRQLRSQLQQRSTYSLGRFYSVFTQDITVQPFSIYTLINSDSDCIIGSKFMELIGGSVQDENEPT</sequence>
<name>A0ABP9YSP6_9FUNG</name>
<dbReference type="EMBL" id="BAABUK010000006">
    <property type="protein sequence ID" value="GAA5809880.1"/>
    <property type="molecule type" value="Genomic_DNA"/>
</dbReference>
<protein>
    <submittedName>
        <fullName evidence="1">Uncharacterized protein</fullName>
    </submittedName>
</protein>
<organism evidence="1 2">
    <name type="scientific">Mucor flavus</name>
    <dbReference type="NCBI Taxonomy" id="439312"/>
    <lineage>
        <taxon>Eukaryota</taxon>
        <taxon>Fungi</taxon>
        <taxon>Fungi incertae sedis</taxon>
        <taxon>Mucoromycota</taxon>
        <taxon>Mucoromycotina</taxon>
        <taxon>Mucoromycetes</taxon>
        <taxon>Mucorales</taxon>
        <taxon>Mucorineae</taxon>
        <taxon>Mucoraceae</taxon>
        <taxon>Mucor</taxon>
    </lineage>
</organism>
<dbReference type="Proteomes" id="UP001473302">
    <property type="component" value="Unassembled WGS sequence"/>
</dbReference>
<evidence type="ECO:0000313" key="2">
    <source>
        <dbReference type="Proteomes" id="UP001473302"/>
    </source>
</evidence>
<gene>
    <name evidence="1" type="ORF">MFLAVUS_003295</name>
</gene>
<reference evidence="1 2" key="1">
    <citation type="submission" date="2024-04" db="EMBL/GenBank/DDBJ databases">
        <title>genome sequences of Mucor flavus KT1a and Helicostylum pulchrum KT1b strains isolated from the surface of a dry-aged beef.</title>
        <authorList>
            <person name="Toyotome T."/>
            <person name="Hosono M."/>
            <person name="Torimaru M."/>
            <person name="Fukuda K."/>
            <person name="Mikami N."/>
        </authorList>
    </citation>
    <scope>NUCLEOTIDE SEQUENCE [LARGE SCALE GENOMIC DNA]</scope>
    <source>
        <strain evidence="1 2">KT1a</strain>
    </source>
</reference>